<dbReference type="Gene3D" id="1.20.5.170">
    <property type="match status" value="1"/>
</dbReference>
<dbReference type="PROSITE" id="PS00226">
    <property type="entry name" value="IF_ROD_1"/>
    <property type="match status" value="1"/>
</dbReference>
<feature type="compositionally biased region" description="Low complexity" evidence="5">
    <location>
        <begin position="28"/>
        <end position="39"/>
    </location>
</feature>
<dbReference type="PANTHER" id="PTHR45652">
    <property type="entry name" value="GLIAL FIBRILLARY ACIDIC PROTEIN"/>
    <property type="match status" value="1"/>
</dbReference>
<feature type="coiled-coil region" evidence="4">
    <location>
        <begin position="318"/>
        <end position="377"/>
    </location>
</feature>
<evidence type="ECO:0000259" key="6">
    <source>
        <dbReference type="PROSITE" id="PS51842"/>
    </source>
</evidence>
<dbReference type="Gene3D" id="1.20.5.1160">
    <property type="entry name" value="Vasodilator-stimulated phosphoprotein"/>
    <property type="match status" value="1"/>
</dbReference>
<dbReference type="RefSeq" id="XP_072858350.1">
    <property type="nucleotide sequence ID" value="XM_073002249.1"/>
</dbReference>
<keyword evidence="2 4" id="KW-0175">Coiled coil</keyword>
<feature type="compositionally biased region" description="Gly residues" evidence="5">
    <location>
        <begin position="17"/>
        <end position="27"/>
    </location>
</feature>
<reference evidence="8" key="1">
    <citation type="submission" date="2025-08" db="UniProtKB">
        <authorList>
            <consortium name="RefSeq"/>
        </authorList>
    </citation>
    <scope>IDENTIFICATION</scope>
</reference>
<keyword evidence="7" id="KW-1185">Reference proteome</keyword>
<organism evidence="7 8">
    <name type="scientific">Pogona vitticeps</name>
    <name type="common">central bearded dragon</name>
    <dbReference type="NCBI Taxonomy" id="103695"/>
    <lineage>
        <taxon>Eukaryota</taxon>
        <taxon>Metazoa</taxon>
        <taxon>Chordata</taxon>
        <taxon>Craniata</taxon>
        <taxon>Vertebrata</taxon>
        <taxon>Euteleostomi</taxon>
        <taxon>Lepidosauria</taxon>
        <taxon>Squamata</taxon>
        <taxon>Bifurcata</taxon>
        <taxon>Unidentata</taxon>
        <taxon>Episquamata</taxon>
        <taxon>Toxicofera</taxon>
        <taxon>Iguania</taxon>
        <taxon>Acrodonta</taxon>
        <taxon>Agamidae</taxon>
        <taxon>Amphibolurinae</taxon>
        <taxon>Pogona</taxon>
    </lineage>
</organism>
<comment type="similarity">
    <text evidence="3">Belongs to the intermediate filament family.</text>
</comment>
<dbReference type="GeneID" id="110079824"/>
<evidence type="ECO:0000256" key="5">
    <source>
        <dbReference type="SAM" id="MobiDB-lite"/>
    </source>
</evidence>
<evidence type="ECO:0000256" key="4">
    <source>
        <dbReference type="SAM" id="Coils"/>
    </source>
</evidence>
<dbReference type="InterPro" id="IPR018039">
    <property type="entry name" value="IF_conserved"/>
</dbReference>
<feature type="domain" description="IF rod" evidence="6">
    <location>
        <begin position="81"/>
        <end position="399"/>
    </location>
</feature>
<dbReference type="InterPro" id="IPR006821">
    <property type="entry name" value="Intermed_filament_DNA-bd"/>
</dbReference>
<dbReference type="Pfam" id="PF00038">
    <property type="entry name" value="Filament"/>
    <property type="match status" value="1"/>
</dbReference>
<dbReference type="SMART" id="SM01391">
    <property type="entry name" value="Filament"/>
    <property type="match status" value="1"/>
</dbReference>
<feature type="coiled-coil region" evidence="4">
    <location>
        <begin position="71"/>
        <end position="168"/>
    </location>
</feature>
<sequence length="408" mass="45566">MDSEAFGWRRPWEEYRGGGGGGGGGGRPSRVSFSPGPSGLRRSMRLRGVSPGAPVADPLERLDLAQVSSLNAELLGLRAQEKEQLVELNDRFATYVERVRDLESRNRALLLELEALRRQQRAPARLPQLYQQEARGLRALLEAETSDKERLEAQRDRLLQTCGQLRERCAQEARRRFDSEETLRHVRQEAAQASLAACDAGGAANSLRAELAFLQKLLGEERSELAAEAEVAAATRAAVAEGSPAGGTSKPDLSAALREIRAQYESLAAKNMQAAEEWYRSKFTSVAELASRNQEAVRSIRLETGEYRRQLQSRSAEIEALRGAIDSLHKQLESLEGQQSAEVARCQGRVAELEQEISEAKEEMSRYMREYQELLNVKMALDVEIAAYRKLLEGEEVWWSSAWQPTLK</sequence>
<evidence type="ECO:0000256" key="1">
    <source>
        <dbReference type="ARBA" id="ARBA00022754"/>
    </source>
</evidence>
<protein>
    <submittedName>
        <fullName evidence="8">Alpha-internexin-like</fullName>
    </submittedName>
</protein>
<dbReference type="PROSITE" id="PS51842">
    <property type="entry name" value="IF_ROD_2"/>
    <property type="match status" value="1"/>
</dbReference>
<gene>
    <name evidence="8" type="primary">LOC110079824</name>
</gene>
<dbReference type="Pfam" id="PF04732">
    <property type="entry name" value="Filament_head"/>
    <property type="match status" value="1"/>
</dbReference>
<dbReference type="PANTHER" id="PTHR45652:SF4">
    <property type="entry name" value="INTERMEDIATE FILAMENT PROTEIN-LIKE"/>
    <property type="match status" value="1"/>
</dbReference>
<feature type="region of interest" description="Disordered" evidence="5">
    <location>
        <begin position="1"/>
        <end position="43"/>
    </location>
</feature>
<evidence type="ECO:0000313" key="7">
    <source>
        <dbReference type="Proteomes" id="UP001652642"/>
    </source>
</evidence>
<accession>A0ABM5GL14</accession>
<dbReference type="SUPFAM" id="SSF64593">
    <property type="entry name" value="Intermediate filament protein, coiled coil region"/>
    <property type="match status" value="2"/>
</dbReference>
<proteinExistence type="inferred from homology"/>
<evidence type="ECO:0000256" key="3">
    <source>
        <dbReference type="RuleBase" id="RU000685"/>
    </source>
</evidence>
<dbReference type="Proteomes" id="UP001652642">
    <property type="component" value="Chromosome 5"/>
</dbReference>
<dbReference type="InterPro" id="IPR039008">
    <property type="entry name" value="IF_rod_dom"/>
</dbReference>
<name>A0ABM5GL14_9SAUR</name>
<dbReference type="InterPro" id="IPR050405">
    <property type="entry name" value="Intermediate_filament"/>
</dbReference>
<dbReference type="Gene3D" id="1.20.5.500">
    <property type="entry name" value="Single helix bin"/>
    <property type="match status" value="1"/>
</dbReference>
<evidence type="ECO:0000313" key="8">
    <source>
        <dbReference type="RefSeq" id="XP_072858350.1"/>
    </source>
</evidence>
<keyword evidence="1 3" id="KW-0403">Intermediate filament</keyword>
<evidence type="ECO:0000256" key="2">
    <source>
        <dbReference type="ARBA" id="ARBA00023054"/>
    </source>
</evidence>